<accession>A0A0V0GRP9</accession>
<dbReference type="AlphaFoldDB" id="A0A0V0GRP9"/>
<keyword evidence="1" id="KW-0472">Membrane</keyword>
<dbReference type="EMBL" id="GEDG01034050">
    <property type="protein sequence ID" value="JAP09931.1"/>
    <property type="molecule type" value="Transcribed_RNA"/>
</dbReference>
<sequence length="115" mass="13888">MHAKGTATTRRKRKRKLRIVNTVQKVHQKLDHLLVHRKLDHLHQRFRKKQLTIVNCPSGTQLIYRQSAPFLLRKKKCFLFLLFSVCYCWITQLLFSQGEDEDYSVFSFIFFFQDQ</sequence>
<protein>
    <submittedName>
        <fullName evidence="2">Putative ovule protein</fullName>
    </submittedName>
</protein>
<evidence type="ECO:0000313" key="2">
    <source>
        <dbReference type="EMBL" id="JAP09931.1"/>
    </source>
</evidence>
<feature type="transmembrane region" description="Helical" evidence="1">
    <location>
        <begin position="77"/>
        <end position="95"/>
    </location>
</feature>
<keyword evidence="1" id="KW-0812">Transmembrane</keyword>
<name>A0A0V0GRP9_SOLCH</name>
<organism evidence="2">
    <name type="scientific">Solanum chacoense</name>
    <name type="common">Chaco potato</name>
    <dbReference type="NCBI Taxonomy" id="4108"/>
    <lineage>
        <taxon>Eukaryota</taxon>
        <taxon>Viridiplantae</taxon>
        <taxon>Streptophyta</taxon>
        <taxon>Embryophyta</taxon>
        <taxon>Tracheophyta</taxon>
        <taxon>Spermatophyta</taxon>
        <taxon>Magnoliopsida</taxon>
        <taxon>eudicotyledons</taxon>
        <taxon>Gunneridae</taxon>
        <taxon>Pentapetalae</taxon>
        <taxon>asterids</taxon>
        <taxon>lamiids</taxon>
        <taxon>Solanales</taxon>
        <taxon>Solanaceae</taxon>
        <taxon>Solanoideae</taxon>
        <taxon>Solaneae</taxon>
        <taxon>Solanum</taxon>
    </lineage>
</organism>
<proteinExistence type="predicted"/>
<evidence type="ECO:0000256" key="1">
    <source>
        <dbReference type="SAM" id="Phobius"/>
    </source>
</evidence>
<reference evidence="2" key="1">
    <citation type="submission" date="2015-12" db="EMBL/GenBank/DDBJ databases">
        <title>Gene expression during late stages of embryo sac development: a critical building block for successful pollen-pistil interactions.</title>
        <authorList>
            <person name="Liu Y."/>
            <person name="Joly V."/>
            <person name="Sabar M."/>
            <person name="Matton D.P."/>
        </authorList>
    </citation>
    <scope>NUCLEOTIDE SEQUENCE</scope>
</reference>
<keyword evidence="1" id="KW-1133">Transmembrane helix</keyword>